<accession>A0A1F6E351</accession>
<dbReference type="SUPFAM" id="SSF51283">
    <property type="entry name" value="dUTPase-like"/>
    <property type="match status" value="1"/>
</dbReference>
<dbReference type="PANTHER" id="PTHR42680">
    <property type="entry name" value="DCTP DEAMINASE"/>
    <property type="match status" value="1"/>
</dbReference>
<gene>
    <name evidence="3" type="ORF">A3C95_02420</name>
</gene>
<sequence>MSVVGIKEVVRRIKEEELITGLDGRDLSNPEGTGIDLRLGCAHKIVEGGAYIEADGAAGLGKRKGVKTEEVCKLKEGDVQDDLVIAPGEYYLVQTAETVNTPLDLMPMVYPRSSLFRAGLLFLATKTDPGYKGQLTFGLTNLSAFPVRLQLGARICNIVFHKIEGDVIGYRGQHQGGRFSHGEEQQV</sequence>
<dbReference type="GO" id="GO:0006229">
    <property type="term" value="P:dUTP biosynthetic process"/>
    <property type="evidence" value="ECO:0007669"/>
    <property type="project" value="InterPro"/>
</dbReference>
<name>A0A1F6E351_9BACT</name>
<dbReference type="InterPro" id="IPR036157">
    <property type="entry name" value="dUTPase-like_sf"/>
</dbReference>
<evidence type="ECO:0000256" key="2">
    <source>
        <dbReference type="ARBA" id="ARBA00023080"/>
    </source>
</evidence>
<keyword evidence="1" id="KW-0378">Hydrolase</keyword>
<dbReference type="InterPro" id="IPR011962">
    <property type="entry name" value="dCTP_deaminase"/>
</dbReference>
<dbReference type="AlphaFoldDB" id="A0A1F6E351"/>
<dbReference type="PANTHER" id="PTHR42680:SF3">
    <property type="entry name" value="DCTP DEAMINASE"/>
    <property type="match status" value="1"/>
</dbReference>
<dbReference type="STRING" id="1798499.A3C95_02420"/>
<dbReference type="InterPro" id="IPR033704">
    <property type="entry name" value="dUTPase_trimeric"/>
</dbReference>
<dbReference type="Pfam" id="PF22769">
    <property type="entry name" value="DCD"/>
    <property type="match status" value="1"/>
</dbReference>
<keyword evidence="2" id="KW-0546">Nucleotide metabolism</keyword>
<comment type="caution">
    <text evidence="3">The sequence shown here is derived from an EMBL/GenBank/DDBJ whole genome shotgun (WGS) entry which is preliminary data.</text>
</comment>
<dbReference type="CDD" id="cd07557">
    <property type="entry name" value="trimeric_dUTPase"/>
    <property type="match status" value="1"/>
</dbReference>
<evidence type="ECO:0000313" key="4">
    <source>
        <dbReference type="Proteomes" id="UP000177107"/>
    </source>
</evidence>
<reference evidence="3 4" key="1">
    <citation type="journal article" date="2016" name="Nat. Commun.">
        <title>Thousands of microbial genomes shed light on interconnected biogeochemical processes in an aquifer system.</title>
        <authorList>
            <person name="Anantharaman K."/>
            <person name="Brown C.T."/>
            <person name="Hug L.A."/>
            <person name="Sharon I."/>
            <person name="Castelle C.J."/>
            <person name="Probst A.J."/>
            <person name="Thomas B.C."/>
            <person name="Singh A."/>
            <person name="Wilkins M.J."/>
            <person name="Karaoz U."/>
            <person name="Brodie E.L."/>
            <person name="Williams K.H."/>
            <person name="Hubbard S.S."/>
            <person name="Banfield J.F."/>
        </authorList>
    </citation>
    <scope>NUCLEOTIDE SEQUENCE [LARGE SCALE GENOMIC DNA]</scope>
</reference>
<dbReference type="Proteomes" id="UP000177107">
    <property type="component" value="Unassembled WGS sequence"/>
</dbReference>
<organism evidence="3 4">
    <name type="scientific">Candidatus Kaiserbacteria bacterium RIFCSPHIGHO2_02_FULL_56_30</name>
    <dbReference type="NCBI Taxonomy" id="1798499"/>
    <lineage>
        <taxon>Bacteria</taxon>
        <taxon>Candidatus Kaiseribacteriota</taxon>
    </lineage>
</organism>
<proteinExistence type="predicted"/>
<dbReference type="EMBL" id="MFLM01000013">
    <property type="protein sequence ID" value="OGG68145.1"/>
    <property type="molecule type" value="Genomic_DNA"/>
</dbReference>
<dbReference type="Gene3D" id="2.70.40.10">
    <property type="match status" value="1"/>
</dbReference>
<protein>
    <submittedName>
        <fullName evidence="3">Uncharacterized protein</fullName>
    </submittedName>
</protein>
<evidence type="ECO:0000313" key="3">
    <source>
        <dbReference type="EMBL" id="OGG68145.1"/>
    </source>
</evidence>
<evidence type="ECO:0000256" key="1">
    <source>
        <dbReference type="ARBA" id="ARBA00022801"/>
    </source>
</evidence>
<dbReference type="GO" id="GO:0008829">
    <property type="term" value="F:dCTP deaminase activity"/>
    <property type="evidence" value="ECO:0007669"/>
    <property type="project" value="InterPro"/>
</dbReference>